<name>A0AC34RKL8_9BILA</name>
<reference evidence="2" key="1">
    <citation type="submission" date="2022-11" db="UniProtKB">
        <authorList>
            <consortium name="WormBaseParasite"/>
        </authorList>
    </citation>
    <scope>IDENTIFICATION</scope>
</reference>
<dbReference type="Proteomes" id="UP000887576">
    <property type="component" value="Unplaced"/>
</dbReference>
<dbReference type="WBParaSite" id="JU765_v2.g7638.t1">
    <property type="protein sequence ID" value="JU765_v2.g7638.t1"/>
    <property type="gene ID" value="JU765_v2.g7638"/>
</dbReference>
<protein>
    <submittedName>
        <fullName evidence="2">Uncharacterized protein</fullName>
    </submittedName>
</protein>
<proteinExistence type="predicted"/>
<accession>A0AC34RKL8</accession>
<organism evidence="1 2">
    <name type="scientific">Panagrolaimus sp. JU765</name>
    <dbReference type="NCBI Taxonomy" id="591449"/>
    <lineage>
        <taxon>Eukaryota</taxon>
        <taxon>Metazoa</taxon>
        <taxon>Ecdysozoa</taxon>
        <taxon>Nematoda</taxon>
        <taxon>Chromadorea</taxon>
        <taxon>Rhabditida</taxon>
        <taxon>Tylenchina</taxon>
        <taxon>Panagrolaimomorpha</taxon>
        <taxon>Panagrolaimoidea</taxon>
        <taxon>Panagrolaimidae</taxon>
        <taxon>Panagrolaimus</taxon>
    </lineage>
</organism>
<evidence type="ECO:0000313" key="1">
    <source>
        <dbReference type="Proteomes" id="UP000887576"/>
    </source>
</evidence>
<sequence length="128" mass="14445">MTSEFVYGEKTKKLKVAGLTPKMLSFHFKIEEDSIILCDEDGESYLPDGNEFCPSLNVGMKYEVDGIDKQTKPKTETATTIDDVFIEETKENEPVNDDETDKETSSEKAEKVDDESDGNHRGKLLKDE</sequence>
<evidence type="ECO:0000313" key="2">
    <source>
        <dbReference type="WBParaSite" id="JU765_v2.g7638.t1"/>
    </source>
</evidence>